<reference evidence="3" key="1">
    <citation type="journal article" date="2019" name="Int. J. Syst. Evol. Microbiol.">
        <title>The Global Catalogue of Microorganisms (GCM) 10K type strain sequencing project: providing services to taxonomists for standard genome sequencing and annotation.</title>
        <authorList>
            <consortium name="The Broad Institute Genomics Platform"/>
            <consortium name="The Broad Institute Genome Sequencing Center for Infectious Disease"/>
            <person name="Wu L."/>
            <person name="Ma J."/>
        </authorList>
    </citation>
    <scope>NUCLEOTIDE SEQUENCE [LARGE SCALE GENOMIC DNA]</scope>
    <source>
        <strain evidence="3">CCUG 59778</strain>
    </source>
</reference>
<evidence type="ECO:0000313" key="2">
    <source>
        <dbReference type="EMBL" id="MFC4409447.1"/>
    </source>
</evidence>
<proteinExistence type="predicted"/>
<comment type="caution">
    <text evidence="2">The sequence shown here is derived from an EMBL/GenBank/DDBJ whole genome shotgun (WGS) entry which is preliminary data.</text>
</comment>
<dbReference type="NCBIfam" id="TIGR01598">
    <property type="entry name" value="holin_phiLC3"/>
    <property type="match status" value="1"/>
</dbReference>
<dbReference type="Proteomes" id="UP001595817">
    <property type="component" value="Unassembled WGS sequence"/>
</dbReference>
<evidence type="ECO:0000313" key="3">
    <source>
        <dbReference type="Proteomes" id="UP001595817"/>
    </source>
</evidence>
<organism evidence="2 3">
    <name type="scientific">Chungangia koreensis</name>
    <dbReference type="NCBI Taxonomy" id="752657"/>
    <lineage>
        <taxon>Bacteria</taxon>
        <taxon>Bacillati</taxon>
        <taxon>Bacillota</taxon>
        <taxon>Bacilli</taxon>
        <taxon>Lactobacillales</taxon>
        <taxon>Chungangia</taxon>
    </lineage>
</organism>
<dbReference type="RefSeq" id="WP_378152221.1">
    <property type="nucleotide sequence ID" value="NZ_JBHSEC010000003.1"/>
</dbReference>
<evidence type="ECO:0000256" key="1">
    <source>
        <dbReference type="SAM" id="MobiDB-lite"/>
    </source>
</evidence>
<keyword evidence="3" id="KW-1185">Reference proteome</keyword>
<feature type="region of interest" description="Disordered" evidence="1">
    <location>
        <begin position="65"/>
        <end position="85"/>
    </location>
</feature>
<dbReference type="Pfam" id="PF04531">
    <property type="entry name" value="Phage_holin_1"/>
    <property type="match status" value="1"/>
</dbReference>
<accession>A0ABV8X5C5</accession>
<dbReference type="InterPro" id="IPR006485">
    <property type="entry name" value="Phage-like_holin"/>
</dbReference>
<gene>
    <name evidence="2" type="ORF">ACFOZY_03235</name>
</gene>
<protein>
    <submittedName>
        <fullName evidence="2">Phage holin</fullName>
    </submittedName>
</protein>
<sequence length="85" mass="9435">MKINWKVRFQHGPFLIALFSLVLLLAQQVASLFSLDFTVYSEQATDIFNTVLAILVAFGVVSDPTTTGVTDSKQARQYEKPNGVK</sequence>
<name>A0ABV8X5C5_9LACT</name>
<dbReference type="EMBL" id="JBHSEC010000003">
    <property type="protein sequence ID" value="MFC4409447.1"/>
    <property type="molecule type" value="Genomic_DNA"/>
</dbReference>